<accession>D8M3B2</accession>
<dbReference type="Proteomes" id="UP000008312">
    <property type="component" value="Unassembled WGS sequence"/>
</dbReference>
<protein>
    <recommendedName>
        <fullName evidence="3">Glycosyltransferase 2-like domain-containing protein</fullName>
    </recommendedName>
</protein>
<proteinExistence type="predicted"/>
<sequence>MCIIGSNGLFLGVTDQYLIDKSTTAATTTVSVPLHGHRFLEKNTSESLNPSVFDWSNSPGFQEEDVKKNPPQKSDMNTDITILIVCGNCTMRTKYPSESIDILNRWYPVEKVYLDGPNDLQGSSKIMEGLANVKTRYVFLVDASVEFTHNTNLPRMKSMLDSRQVRVVSPMLENAATNELIGQCFDYRYHSHELRIRRGYAGVFAGNQLLCERGAPYLMTNKETLKQLWPSERLPLTLAVEAFYLQLKSFEIKVGFCPGSILRFNSIEAYSPSREEDIDSCNVFSQPIARLDELSKK</sequence>
<reference evidence="1" key="1">
    <citation type="submission" date="2010-02" db="EMBL/GenBank/DDBJ databases">
        <title>Sequencing and annotation of the Blastocystis hominis genome.</title>
        <authorList>
            <person name="Wincker P."/>
        </authorList>
    </citation>
    <scope>NUCLEOTIDE SEQUENCE</scope>
    <source>
        <strain evidence="1">Singapore isolate B</strain>
    </source>
</reference>
<gene>
    <name evidence="1" type="ORF">GSBLH_T00002506001</name>
</gene>
<evidence type="ECO:0000313" key="1">
    <source>
        <dbReference type="EMBL" id="CBK22385.2"/>
    </source>
</evidence>
<dbReference type="GeneID" id="24919669"/>
<evidence type="ECO:0000313" key="2">
    <source>
        <dbReference type="Proteomes" id="UP000008312"/>
    </source>
</evidence>
<organism evidence="1">
    <name type="scientific">Blastocystis hominis</name>
    <dbReference type="NCBI Taxonomy" id="12968"/>
    <lineage>
        <taxon>Eukaryota</taxon>
        <taxon>Sar</taxon>
        <taxon>Stramenopiles</taxon>
        <taxon>Bigyra</taxon>
        <taxon>Opalozoa</taxon>
        <taxon>Opalinata</taxon>
        <taxon>Blastocystidae</taxon>
        <taxon>Blastocystis</taxon>
    </lineage>
</organism>
<dbReference type="InParanoid" id="D8M3B2"/>
<dbReference type="OrthoDB" id="2139606at2759"/>
<dbReference type="RefSeq" id="XP_012896433.1">
    <property type="nucleotide sequence ID" value="XM_013040979.1"/>
</dbReference>
<dbReference type="AlphaFoldDB" id="D8M3B2"/>
<keyword evidence="2" id="KW-1185">Reference proteome</keyword>
<name>D8M3B2_BLAHO</name>
<evidence type="ECO:0008006" key="3">
    <source>
        <dbReference type="Google" id="ProtNLM"/>
    </source>
</evidence>
<dbReference type="EMBL" id="FN668650">
    <property type="protein sequence ID" value="CBK22385.2"/>
    <property type="molecule type" value="Genomic_DNA"/>
</dbReference>